<reference evidence="2" key="1">
    <citation type="journal article" date="2012" name="PLoS Genet.">
        <title>Comparative Genomics of Plant-Associated Pseudomonas spp.: Insights into Diversity and Inheritance of Traits Involved in Multitrophic Interactions.</title>
        <authorList>
            <person name="Loper J.E."/>
            <person name="Hassan K.A."/>
            <person name="Mavrodi D.V."/>
            <person name="Davis E.W.II."/>
            <person name="Lim C.K."/>
            <person name="Shaffer B.T."/>
            <person name="Elbourne L.D."/>
            <person name="Stockwell V.O."/>
            <person name="Hartney S.L."/>
            <person name="Breakwell K."/>
            <person name="Henkels M.D."/>
            <person name="Tetu S.G."/>
            <person name="Rangel L.I."/>
            <person name="Kidarsa T.A."/>
            <person name="Wilson N.L."/>
            <person name="van de Mortel J.E."/>
            <person name="Song C."/>
            <person name="Blumhagen R."/>
            <person name="Radune D."/>
            <person name="Hostetler J.B."/>
            <person name="Brinkac L.M."/>
            <person name="Durkin A.S."/>
            <person name="Kluepfel D.A."/>
            <person name="Wechter W.P."/>
            <person name="Anderson A.J."/>
            <person name="Kim Y.C."/>
            <person name="Pierson L.S.III."/>
            <person name="Pierson E.A."/>
            <person name="Lindow S.E."/>
            <person name="Kobayashi D.Y."/>
            <person name="Raaijmakers J.M."/>
            <person name="Weller D.M."/>
            <person name="Thomashow L.S."/>
            <person name="Allen A.E."/>
            <person name="Paulsen I.T."/>
        </authorList>
    </citation>
    <scope>NUCLEOTIDE SEQUENCE [LARGE SCALE GENOMIC DNA]</scope>
    <source>
        <strain evidence="2">Q2-87</strain>
    </source>
</reference>
<evidence type="ECO:0000259" key="1">
    <source>
        <dbReference type="PROSITE" id="PS51186"/>
    </source>
</evidence>
<dbReference type="RefSeq" id="WP_003180322.1">
    <property type="nucleotide sequence ID" value="NZ_CM001558.1"/>
</dbReference>
<dbReference type="Proteomes" id="UP000007289">
    <property type="component" value="Chromosome"/>
</dbReference>
<dbReference type="GO" id="GO:0016747">
    <property type="term" value="F:acyltransferase activity, transferring groups other than amino-acyl groups"/>
    <property type="evidence" value="ECO:0007669"/>
    <property type="project" value="InterPro"/>
</dbReference>
<accession>J2Y4Y9</accession>
<dbReference type="InterPro" id="IPR000182">
    <property type="entry name" value="GNAT_dom"/>
</dbReference>
<dbReference type="PROSITE" id="PS51186">
    <property type="entry name" value="GNAT"/>
    <property type="match status" value="1"/>
</dbReference>
<dbReference type="eggNOG" id="COG1246">
    <property type="taxonomic scope" value="Bacteria"/>
</dbReference>
<evidence type="ECO:0000313" key="2">
    <source>
        <dbReference type="EMBL" id="EJL01874.1"/>
    </source>
</evidence>
<proteinExistence type="predicted"/>
<dbReference type="NCBIfam" id="NF040501">
    <property type="entry name" value="resist_ArsN2"/>
    <property type="match status" value="1"/>
</dbReference>
<feature type="domain" description="N-acetyltransferase" evidence="1">
    <location>
        <begin position="1"/>
        <end position="147"/>
    </location>
</feature>
<dbReference type="SUPFAM" id="SSF55729">
    <property type="entry name" value="Acyl-CoA N-acyltransferases (Nat)"/>
    <property type="match status" value="1"/>
</dbReference>
<dbReference type="AlphaFoldDB" id="J2Y4Y9"/>
<dbReference type="Pfam" id="PF13508">
    <property type="entry name" value="Acetyltransf_7"/>
    <property type="match status" value="1"/>
</dbReference>
<dbReference type="EMBL" id="AGBM01000001">
    <property type="protein sequence ID" value="EJL01874.1"/>
    <property type="molecule type" value="Genomic_DNA"/>
</dbReference>
<keyword evidence="2" id="KW-0808">Transferase</keyword>
<organism evidence="2">
    <name type="scientific">Pseudomonas fluorescens (strain Q2-87)</name>
    <dbReference type="NCBI Taxonomy" id="1038922"/>
    <lineage>
        <taxon>Bacteria</taxon>
        <taxon>Pseudomonadati</taxon>
        <taxon>Pseudomonadota</taxon>
        <taxon>Gammaproteobacteria</taxon>
        <taxon>Pseudomonadales</taxon>
        <taxon>Pseudomonadaceae</taxon>
        <taxon>Pseudomonas</taxon>
    </lineage>
</organism>
<comment type="caution">
    <text evidence="2">The sequence shown here is derived from an EMBL/GenBank/DDBJ whole genome shotgun (WGS) entry which is preliminary data.</text>
</comment>
<dbReference type="InterPro" id="IPR016181">
    <property type="entry name" value="Acyl_CoA_acyltransferase"/>
</dbReference>
<dbReference type="CDD" id="cd04301">
    <property type="entry name" value="NAT_SF"/>
    <property type="match status" value="1"/>
</dbReference>
<dbReference type="Gene3D" id="3.40.630.30">
    <property type="match status" value="1"/>
</dbReference>
<sequence length="147" mass="16051">MSIAQHLKVSPLGNLDSLMESLRAEGLPYADLHEPERHFFAFHQDDQPVGYVGVEGSTADRLLRSFLIFPSHRGGGLGSEALKSVEALLVGHGVKSLHLLTNTAAPFFERHGFEHRDRAAAPSAIQGTLEFRSLCPATASYMTKRIA</sequence>
<name>J2Y4Y9_PSEFQ</name>
<dbReference type="HOGENOM" id="CLU_120387_0_1_6"/>
<dbReference type="PATRIC" id="fig|1038922.3.peg.3521"/>
<protein>
    <submittedName>
        <fullName evidence="2">Acetyltransferase, GNAT family</fullName>
    </submittedName>
</protein>
<gene>
    <name evidence="2" type="ORF">PflQ2_2016</name>
</gene>